<name>A0A6A5YW87_9PLEO</name>
<reference evidence="1" key="1">
    <citation type="journal article" date="2020" name="Stud. Mycol.">
        <title>101 Dothideomycetes genomes: a test case for predicting lifestyles and emergence of pathogens.</title>
        <authorList>
            <person name="Haridas S."/>
            <person name="Albert R."/>
            <person name="Binder M."/>
            <person name="Bloem J."/>
            <person name="Labutti K."/>
            <person name="Salamov A."/>
            <person name="Andreopoulos B."/>
            <person name="Baker S."/>
            <person name="Barry K."/>
            <person name="Bills G."/>
            <person name="Bluhm B."/>
            <person name="Cannon C."/>
            <person name="Castanera R."/>
            <person name="Culley D."/>
            <person name="Daum C."/>
            <person name="Ezra D."/>
            <person name="Gonzalez J."/>
            <person name="Henrissat B."/>
            <person name="Kuo A."/>
            <person name="Liang C."/>
            <person name="Lipzen A."/>
            <person name="Lutzoni F."/>
            <person name="Magnuson J."/>
            <person name="Mondo S."/>
            <person name="Nolan M."/>
            <person name="Ohm R."/>
            <person name="Pangilinan J."/>
            <person name="Park H.-J."/>
            <person name="Ramirez L."/>
            <person name="Alfaro M."/>
            <person name="Sun H."/>
            <person name="Tritt A."/>
            <person name="Yoshinaga Y."/>
            <person name="Zwiers L.-H."/>
            <person name="Turgeon B."/>
            <person name="Goodwin S."/>
            <person name="Spatafora J."/>
            <person name="Crous P."/>
            <person name="Grigoriev I."/>
        </authorList>
    </citation>
    <scope>NUCLEOTIDE SEQUENCE</scope>
    <source>
        <strain evidence="1">CBS 627.86</strain>
    </source>
</reference>
<protein>
    <submittedName>
        <fullName evidence="1">Uncharacterized protein</fullName>
    </submittedName>
</protein>
<dbReference type="Proteomes" id="UP000799770">
    <property type="component" value="Unassembled WGS sequence"/>
</dbReference>
<proteinExistence type="predicted"/>
<organism evidence="1 2">
    <name type="scientific">Lophiotrema nucula</name>
    <dbReference type="NCBI Taxonomy" id="690887"/>
    <lineage>
        <taxon>Eukaryota</taxon>
        <taxon>Fungi</taxon>
        <taxon>Dikarya</taxon>
        <taxon>Ascomycota</taxon>
        <taxon>Pezizomycotina</taxon>
        <taxon>Dothideomycetes</taxon>
        <taxon>Pleosporomycetidae</taxon>
        <taxon>Pleosporales</taxon>
        <taxon>Lophiotremataceae</taxon>
        <taxon>Lophiotrema</taxon>
    </lineage>
</organism>
<evidence type="ECO:0000313" key="2">
    <source>
        <dbReference type="Proteomes" id="UP000799770"/>
    </source>
</evidence>
<evidence type="ECO:0000313" key="1">
    <source>
        <dbReference type="EMBL" id="KAF2110391.1"/>
    </source>
</evidence>
<dbReference type="EMBL" id="ML977338">
    <property type="protein sequence ID" value="KAF2110391.1"/>
    <property type="molecule type" value="Genomic_DNA"/>
</dbReference>
<accession>A0A6A5YW87</accession>
<sequence length="227" mass="26207">MYDLGWTHRLLSRPRWEALEALRQRHRVLEESFFEVQSATQHAVVALGAGDMQADAARQELNRLQERHRTLWHSLLELRAELPPDPEYYAANRLRRTTFPDDDVATRDDEGIQQQLGQFQQQIEQEFRHLEDFLVDLFCIHVRMEEEATRQRLLQSATIALRTNFLCEGITTLDPTTFKNEEMECPICHEVEYEDGPSETLPIESAATPQEIAAASDENPGGLQHVV</sequence>
<dbReference type="AlphaFoldDB" id="A0A6A5YW87"/>
<gene>
    <name evidence="1" type="ORF">BDV96DRAFT_603974</name>
</gene>
<keyword evidence="2" id="KW-1185">Reference proteome</keyword>